<name>A0A381WSW6_9ZZZZ</name>
<gene>
    <name evidence="6" type="ORF">METZ01_LOCUS108414</name>
</gene>
<evidence type="ECO:0000256" key="3">
    <source>
        <dbReference type="ARBA" id="ARBA00022898"/>
    </source>
</evidence>
<accession>A0A381WSW6</accession>
<dbReference type="PANTHER" id="PTHR43050">
    <property type="entry name" value="SERINE / THREONINE RACEMASE FAMILY MEMBER"/>
    <property type="match status" value="1"/>
</dbReference>
<dbReference type="GO" id="GO:0005524">
    <property type="term" value="F:ATP binding"/>
    <property type="evidence" value="ECO:0007669"/>
    <property type="project" value="TreeGrafter"/>
</dbReference>
<evidence type="ECO:0000313" key="6">
    <source>
        <dbReference type="EMBL" id="SVA55560.1"/>
    </source>
</evidence>
<evidence type="ECO:0000256" key="4">
    <source>
        <dbReference type="ARBA" id="ARBA00023239"/>
    </source>
</evidence>
<comment type="similarity">
    <text evidence="2">Belongs to the serine/threonine dehydratase family.</text>
</comment>
<comment type="cofactor">
    <cofactor evidence="1">
        <name>pyridoxal 5'-phosphate</name>
        <dbReference type="ChEBI" id="CHEBI:597326"/>
    </cofactor>
</comment>
<feature type="domain" description="Tryptophan synthase beta chain-like PALP" evidence="5">
    <location>
        <begin position="7"/>
        <end position="280"/>
    </location>
</feature>
<dbReference type="FunFam" id="3.40.50.1100:FF:000007">
    <property type="entry name" value="L-threonine dehydratase catabolic TdcB"/>
    <property type="match status" value="1"/>
</dbReference>
<dbReference type="AlphaFoldDB" id="A0A381WSW6"/>
<reference evidence="6" key="1">
    <citation type="submission" date="2018-05" db="EMBL/GenBank/DDBJ databases">
        <authorList>
            <person name="Lanie J.A."/>
            <person name="Ng W.-L."/>
            <person name="Kazmierczak K.M."/>
            <person name="Andrzejewski T.M."/>
            <person name="Davidsen T.M."/>
            <person name="Wayne K.J."/>
            <person name="Tettelin H."/>
            <person name="Glass J.I."/>
            <person name="Rusch D."/>
            <person name="Podicherti R."/>
            <person name="Tsui H.-C.T."/>
            <person name="Winkler M.E."/>
        </authorList>
    </citation>
    <scope>NUCLEOTIDE SEQUENCE</scope>
</reference>
<dbReference type="Pfam" id="PF00291">
    <property type="entry name" value="PALP"/>
    <property type="match status" value="1"/>
</dbReference>
<evidence type="ECO:0000256" key="1">
    <source>
        <dbReference type="ARBA" id="ARBA00001933"/>
    </source>
</evidence>
<dbReference type="SUPFAM" id="SSF53686">
    <property type="entry name" value="Tryptophan synthase beta subunit-like PLP-dependent enzymes"/>
    <property type="match status" value="1"/>
</dbReference>
<dbReference type="GO" id="GO:0000287">
    <property type="term" value="F:magnesium ion binding"/>
    <property type="evidence" value="ECO:0007669"/>
    <property type="project" value="TreeGrafter"/>
</dbReference>
<dbReference type="PANTHER" id="PTHR43050:SF1">
    <property type="entry name" value="SERINE RACEMASE"/>
    <property type="match status" value="1"/>
</dbReference>
<evidence type="ECO:0000256" key="2">
    <source>
        <dbReference type="ARBA" id="ARBA00010869"/>
    </source>
</evidence>
<evidence type="ECO:0000259" key="5">
    <source>
        <dbReference type="Pfam" id="PF00291"/>
    </source>
</evidence>
<dbReference type="GO" id="GO:0030170">
    <property type="term" value="F:pyridoxal phosphate binding"/>
    <property type="evidence" value="ECO:0007669"/>
    <property type="project" value="TreeGrafter"/>
</dbReference>
<dbReference type="CDD" id="cd01562">
    <property type="entry name" value="Thr-dehyd"/>
    <property type="match status" value="1"/>
</dbReference>
<keyword evidence="4" id="KW-0456">Lyase</keyword>
<organism evidence="6">
    <name type="scientific">marine metagenome</name>
    <dbReference type="NCBI Taxonomy" id="408172"/>
    <lineage>
        <taxon>unclassified sequences</taxon>
        <taxon>metagenomes</taxon>
        <taxon>ecological metagenomes</taxon>
    </lineage>
</organism>
<dbReference type="GO" id="GO:0003941">
    <property type="term" value="F:L-serine ammonia-lyase activity"/>
    <property type="evidence" value="ECO:0007669"/>
    <property type="project" value="TreeGrafter"/>
</dbReference>
<dbReference type="EMBL" id="UINC01012769">
    <property type="protein sequence ID" value="SVA55560.1"/>
    <property type="molecule type" value="Genomic_DNA"/>
</dbReference>
<dbReference type="FunFam" id="3.40.50.1100:FF:000005">
    <property type="entry name" value="Threonine dehydratase catabolic"/>
    <property type="match status" value="1"/>
</dbReference>
<protein>
    <recommendedName>
        <fullName evidence="5">Tryptophan synthase beta chain-like PALP domain-containing protein</fullName>
    </recommendedName>
</protein>
<dbReference type="GO" id="GO:0030378">
    <property type="term" value="F:serine racemase activity"/>
    <property type="evidence" value="ECO:0007669"/>
    <property type="project" value="TreeGrafter"/>
</dbReference>
<dbReference type="GO" id="GO:0070179">
    <property type="term" value="P:D-serine biosynthetic process"/>
    <property type="evidence" value="ECO:0007669"/>
    <property type="project" value="TreeGrafter"/>
</dbReference>
<dbReference type="Gene3D" id="3.40.50.1100">
    <property type="match status" value="2"/>
</dbReference>
<keyword evidence="3" id="KW-0663">Pyridoxal phosphate</keyword>
<dbReference type="GO" id="GO:0018114">
    <property type="term" value="F:threonine racemase activity"/>
    <property type="evidence" value="ECO:0007669"/>
    <property type="project" value="TreeGrafter"/>
</dbReference>
<dbReference type="InterPro" id="IPR036052">
    <property type="entry name" value="TrpB-like_PALP_sf"/>
</dbReference>
<sequence>MLCDTALDEHIDGEAFLKCENFQRIGAFKFRGAWNAISQLTKDQRTRGVITHSSGNHGQAVALSGRLLGITTTVVMPMDAPARKRAATEGHGAMIIDYDPANAKREAISKDLVETHGYTLIPPFDHPHVIAGQGTAALELLDQSGPLDTLLVPCGGGGLLSGNAISTRHLQPACRIIGIEPELADDATRSFRSGTLQRVDNPRTIADGTRTESLGTITFPLIQNLVDDFCTVTEEAIVEAVRFLFHEVKLVVEPSGALGVAALLSGRAPGKGRIGVIISGGNIDGQTIADILNP</sequence>
<proteinExistence type="inferred from homology"/>
<dbReference type="InterPro" id="IPR001926">
    <property type="entry name" value="TrpB-like_PALP"/>
</dbReference>